<name>A0A4R6ID37_9MOLU</name>
<dbReference type="InterPro" id="IPR041677">
    <property type="entry name" value="DNA2/NAM7_AAA_11"/>
</dbReference>
<evidence type="ECO:0000256" key="3">
    <source>
        <dbReference type="ARBA" id="ARBA00022801"/>
    </source>
</evidence>
<dbReference type="Gene3D" id="3.40.960.10">
    <property type="entry name" value="VSR Endonuclease"/>
    <property type="match status" value="1"/>
</dbReference>
<dbReference type="Gene3D" id="3.40.50.300">
    <property type="entry name" value="P-loop containing nucleotide triphosphate hydrolases"/>
    <property type="match status" value="3"/>
</dbReference>
<dbReference type="GO" id="GO:0043139">
    <property type="term" value="F:5'-3' DNA helicase activity"/>
    <property type="evidence" value="ECO:0007669"/>
    <property type="project" value="TreeGrafter"/>
</dbReference>
<dbReference type="InterPro" id="IPR027417">
    <property type="entry name" value="P-loop_NTPase"/>
</dbReference>
<dbReference type="InterPro" id="IPR011335">
    <property type="entry name" value="Restrct_endonuc-II-like"/>
</dbReference>
<dbReference type="Proteomes" id="UP000295518">
    <property type="component" value="Unassembled WGS sequence"/>
</dbReference>
<dbReference type="InterPro" id="IPR049468">
    <property type="entry name" value="Restrct_endonuc-II-like_dom"/>
</dbReference>
<evidence type="ECO:0000256" key="2">
    <source>
        <dbReference type="ARBA" id="ARBA00022741"/>
    </source>
</evidence>
<proteinExistence type="inferred from homology"/>
<keyword evidence="4 9" id="KW-0347">Helicase</keyword>
<organism evidence="9 10">
    <name type="scientific">Mycoplasma testudineum</name>
    <dbReference type="NCBI Taxonomy" id="244584"/>
    <lineage>
        <taxon>Bacteria</taxon>
        <taxon>Bacillati</taxon>
        <taxon>Mycoplasmatota</taxon>
        <taxon>Mollicutes</taxon>
        <taxon>Mycoplasmataceae</taxon>
        <taxon>Mycoplasma</taxon>
    </lineage>
</organism>
<dbReference type="GO" id="GO:0016787">
    <property type="term" value="F:hydrolase activity"/>
    <property type="evidence" value="ECO:0007669"/>
    <property type="project" value="UniProtKB-KW"/>
</dbReference>
<evidence type="ECO:0000256" key="5">
    <source>
        <dbReference type="ARBA" id="ARBA00022840"/>
    </source>
</evidence>
<dbReference type="SUPFAM" id="SSF52980">
    <property type="entry name" value="Restriction endonuclease-like"/>
    <property type="match status" value="1"/>
</dbReference>
<dbReference type="SUPFAM" id="SSF52540">
    <property type="entry name" value="P-loop containing nucleoside triphosphate hydrolases"/>
    <property type="match status" value="1"/>
</dbReference>
<keyword evidence="3" id="KW-0378">Hydrolase</keyword>
<dbReference type="GO" id="GO:0005524">
    <property type="term" value="F:ATP binding"/>
    <property type="evidence" value="ECO:0007669"/>
    <property type="project" value="UniProtKB-KW"/>
</dbReference>
<evidence type="ECO:0000313" key="10">
    <source>
        <dbReference type="Proteomes" id="UP000295518"/>
    </source>
</evidence>
<keyword evidence="10" id="KW-1185">Reference proteome</keyword>
<feature type="domain" description="DNA2/NAM7 helicase helicase" evidence="6">
    <location>
        <begin position="320"/>
        <end position="690"/>
    </location>
</feature>
<evidence type="ECO:0000256" key="4">
    <source>
        <dbReference type="ARBA" id="ARBA00022806"/>
    </source>
</evidence>
<protein>
    <submittedName>
        <fullName evidence="9">Superfamily I DNA and/or RNA helicase</fullName>
    </submittedName>
</protein>
<reference evidence="9 10" key="1">
    <citation type="submission" date="2019-03" db="EMBL/GenBank/DDBJ databases">
        <title>Genomic Encyclopedia of Archaeal and Bacterial Type Strains, Phase II (KMG-II): from individual species to whole genera.</title>
        <authorList>
            <person name="Goeker M."/>
        </authorList>
    </citation>
    <scope>NUCLEOTIDE SEQUENCE [LARGE SCALE GENOMIC DNA]</scope>
    <source>
        <strain evidence="9 10">ATCC 700618</strain>
    </source>
</reference>
<feature type="domain" description="DNA2/NAM7 helicase-like C-terminal" evidence="7">
    <location>
        <begin position="713"/>
        <end position="890"/>
    </location>
</feature>
<evidence type="ECO:0000313" key="9">
    <source>
        <dbReference type="EMBL" id="TDO19912.1"/>
    </source>
</evidence>
<dbReference type="InterPro" id="IPR047187">
    <property type="entry name" value="SF1_C_Upf1"/>
</dbReference>
<evidence type="ECO:0000256" key="1">
    <source>
        <dbReference type="ARBA" id="ARBA00007913"/>
    </source>
</evidence>
<sequence>MSIDKYQRLLNNLLEIQRVDRTLYTRIDNIVVFDFNKKFGQKSLEKILNQKSFKINLVENDYELFFEKIKNCEDGQCIIDTHAEFNFKLSKVNQSALLNEEKFIDLKKSILENLIKKIAQYSVRWHQFRRKVVDINIQKNIWPLHVGTMFAKIKIEGKELYAPLIFKEVLLEMKNSQSMSYLTLESNGDWIINEKLIFMLNRFGYNFPPVLDLKEMNIDEVIEIIAKKFNLNYTKEILQDKTTLTTKLSIDNINLEISSGTVLGLFEPAGGNLKKLMLEIIEKNEVDDILDVNIDKSEYMKNVQANFENEIDIYKVQPADYSQEKAIVSSLDQSTVIWGPPGTGKSQVIANLIANILIKNKKAIVVSQKRAALEVLKKRLKNLTPFVFFNINEKNMDKSDFYKSFREFVKKIDNFQHSDNQEYLANLRQKNTRLSRNQAEAIKFLSTAAKEKDYRSKLNLIQYFQNNFTFVDEIKQLKSDYLFPKNPQDYKDFFSQIVSLNKIEKTGFFIFKSYPAEVKQQANLAYDIYKKNKTQFSLDEINKIKTEINLGNYKNLIEHNEHFYNQENFQDDSKHIESKILSKIMNNLYALKNGDPAQKEFYKDCQKFFNAVRAGRRLPFKFLKDHEKVIDFLFKIQISTPENLQLHMQKNYYDYVILDEASQMFVETGLPLLYVSKIKIFAGDNQQLKPSKWFGIREEANENEEVDLAEDAESLLDYGLEKGVYSIMLDKNYRAKHASLMSFSAKEFYEDNLDVVNQNGVNYNSIEIINVDGEWVDQTNSVEVDKVIEIANDNLEKYNSIILLTLNSNQKQAIESEIISHYPKLFKAIEDEKIMLRSLENIQGDEAELVIISVAYDKNTFISQTYVARKGGKNALNVAISRAQKKMIIVKSLYSNDLKKGDSIDYLVFRSWLNFLDLKDSEKISYSSKQEEEIEIFGGEYDSGFEQDVAELLAKRLPKNLGLKIERQYSVGSLRIDLAILDANLNYIIGIEVDGYRYHGGLGIDKQLADFSRQEYLEAKGYNITRILEISWYRDKEGTIQKIVDYINSNFENIYKQIS</sequence>
<evidence type="ECO:0000259" key="7">
    <source>
        <dbReference type="Pfam" id="PF13087"/>
    </source>
</evidence>
<accession>A0A4R6ID37</accession>
<comment type="caution">
    <text evidence="9">The sequence shown here is derived from an EMBL/GenBank/DDBJ whole genome shotgun (WGS) entry which is preliminary data.</text>
</comment>
<dbReference type="EMBL" id="SNWN01000012">
    <property type="protein sequence ID" value="TDO19912.1"/>
    <property type="molecule type" value="Genomic_DNA"/>
</dbReference>
<dbReference type="OrthoDB" id="9757917at2"/>
<comment type="similarity">
    <text evidence="1">Belongs to the DNA2/NAM7 helicase family.</text>
</comment>
<dbReference type="RefSeq" id="WP_094254713.1">
    <property type="nucleotide sequence ID" value="NZ_NNCE01000004.1"/>
</dbReference>
<dbReference type="Pfam" id="PF13087">
    <property type="entry name" value="AAA_12"/>
    <property type="match status" value="1"/>
</dbReference>
<dbReference type="Pfam" id="PF13086">
    <property type="entry name" value="AAA_11"/>
    <property type="match status" value="1"/>
</dbReference>
<keyword evidence="5" id="KW-0067">ATP-binding</keyword>
<feature type="domain" description="Restriction endonuclease type II-like" evidence="8">
    <location>
        <begin position="945"/>
        <end position="1046"/>
    </location>
</feature>
<dbReference type="PANTHER" id="PTHR43788">
    <property type="entry name" value="DNA2/NAM7 HELICASE FAMILY MEMBER"/>
    <property type="match status" value="1"/>
</dbReference>
<dbReference type="InterPro" id="IPR050534">
    <property type="entry name" value="Coronavir_polyprotein_1ab"/>
</dbReference>
<evidence type="ECO:0000259" key="8">
    <source>
        <dbReference type="Pfam" id="PF18741"/>
    </source>
</evidence>
<keyword evidence="2" id="KW-0547">Nucleotide-binding</keyword>
<gene>
    <name evidence="9" type="ORF">EI74_0552</name>
</gene>
<dbReference type="AlphaFoldDB" id="A0A4R6ID37"/>
<dbReference type="CDD" id="cd18808">
    <property type="entry name" value="SF1_C_Upf1"/>
    <property type="match status" value="1"/>
</dbReference>
<dbReference type="Pfam" id="PF18741">
    <property type="entry name" value="MTES_1575"/>
    <property type="match status" value="1"/>
</dbReference>
<evidence type="ECO:0000259" key="6">
    <source>
        <dbReference type="Pfam" id="PF13086"/>
    </source>
</evidence>
<dbReference type="PANTHER" id="PTHR43788:SF8">
    <property type="entry name" value="DNA-BINDING PROTEIN SMUBP-2"/>
    <property type="match status" value="1"/>
</dbReference>
<dbReference type="InterPro" id="IPR041679">
    <property type="entry name" value="DNA2/NAM7-like_C"/>
</dbReference>